<comment type="subcellular location">
    <subcellularLocation>
        <location evidence="1">Membrane</location>
        <topology evidence="1">Multi-pass membrane protein</topology>
    </subcellularLocation>
</comment>
<dbReference type="Pfam" id="PF04133">
    <property type="entry name" value="Vps55"/>
    <property type="match status" value="2"/>
</dbReference>
<evidence type="ECO:0000256" key="1">
    <source>
        <dbReference type="ARBA" id="ARBA00004141"/>
    </source>
</evidence>
<dbReference type="GO" id="GO:0034424">
    <property type="term" value="C:Vps55/Vps68 complex"/>
    <property type="evidence" value="ECO:0007669"/>
    <property type="project" value="EnsemblFungi"/>
</dbReference>
<dbReference type="GO" id="GO:0005770">
    <property type="term" value="C:late endosome"/>
    <property type="evidence" value="ECO:0007669"/>
    <property type="project" value="EnsemblFungi"/>
</dbReference>
<comment type="similarity">
    <text evidence="2">Belongs to the OB-RGRP/VPS55 family.</text>
</comment>
<keyword evidence="4 6" id="KW-1133">Transmembrane helix</keyword>
<evidence type="ECO:0000256" key="3">
    <source>
        <dbReference type="ARBA" id="ARBA00022692"/>
    </source>
</evidence>
<dbReference type="PANTHER" id="PTHR12050:SF0">
    <property type="entry name" value="RH04491P"/>
    <property type="match status" value="1"/>
</dbReference>
<evidence type="ECO:0000256" key="5">
    <source>
        <dbReference type="ARBA" id="ARBA00023136"/>
    </source>
</evidence>
<organism evidence="7 8">
    <name type="scientific">Neolecta irregularis (strain DAH-3)</name>
    <dbReference type="NCBI Taxonomy" id="1198029"/>
    <lineage>
        <taxon>Eukaryota</taxon>
        <taxon>Fungi</taxon>
        <taxon>Dikarya</taxon>
        <taxon>Ascomycota</taxon>
        <taxon>Taphrinomycotina</taxon>
        <taxon>Neolectales</taxon>
        <taxon>Neolectaceae</taxon>
        <taxon>Neolecta</taxon>
    </lineage>
</organism>
<gene>
    <name evidence="7" type="ORF">NEOLI_005260</name>
</gene>
<dbReference type="EMBL" id="LXFE01003608">
    <property type="protein sequence ID" value="OLL22250.1"/>
    <property type="molecule type" value="Genomic_DNA"/>
</dbReference>
<dbReference type="OrthoDB" id="14246at2759"/>
<dbReference type="OMA" id="ICARCAN"/>
<sequence>MATPGIKTLITLSAAIACGFLLVILSCALFANWMPLLVATSFILAPLPNAICGRYSNGEDFMTGDSGSGVADLGQFLTGALVATGVCMLFYSPLNDRNNIALPILLAHSGIILPIVCIMSLVGGLTIYVTIITFTYFFTEREDY</sequence>
<keyword evidence="3 6" id="KW-0812">Transmembrane</keyword>
<dbReference type="AlphaFoldDB" id="A0A1U7LHW5"/>
<name>A0A1U7LHW5_NEOID</name>
<keyword evidence="5 6" id="KW-0472">Membrane</keyword>
<dbReference type="GO" id="GO:0032511">
    <property type="term" value="P:late endosome to vacuole transport via multivesicular body sorting pathway"/>
    <property type="evidence" value="ECO:0007669"/>
    <property type="project" value="EnsemblFungi"/>
</dbReference>
<accession>A0A1U7LHW5</accession>
<evidence type="ECO:0000313" key="7">
    <source>
        <dbReference type="EMBL" id="OLL22250.1"/>
    </source>
</evidence>
<feature type="transmembrane region" description="Helical" evidence="6">
    <location>
        <begin position="69"/>
        <end position="91"/>
    </location>
</feature>
<dbReference type="Proteomes" id="UP000186594">
    <property type="component" value="Unassembled WGS sequence"/>
</dbReference>
<evidence type="ECO:0000256" key="4">
    <source>
        <dbReference type="ARBA" id="ARBA00022989"/>
    </source>
</evidence>
<reference evidence="7 8" key="1">
    <citation type="submission" date="2016-04" db="EMBL/GenBank/DDBJ databases">
        <title>Evolutionary innovation and constraint leading to complex multicellularity in the Ascomycota.</title>
        <authorList>
            <person name="Cisse O."/>
            <person name="Nguyen A."/>
            <person name="Hewitt D.A."/>
            <person name="Jedd G."/>
            <person name="Stajich J.E."/>
        </authorList>
    </citation>
    <scope>NUCLEOTIDE SEQUENCE [LARGE SCALE GENOMIC DNA]</scope>
    <source>
        <strain evidence="7 8">DAH-3</strain>
    </source>
</reference>
<evidence type="ECO:0000256" key="2">
    <source>
        <dbReference type="ARBA" id="ARBA00005645"/>
    </source>
</evidence>
<feature type="transmembrane region" description="Helical" evidence="6">
    <location>
        <begin position="12"/>
        <end position="31"/>
    </location>
</feature>
<dbReference type="PANTHER" id="PTHR12050">
    <property type="entry name" value="LEPTIN RECEPTOR-RELATED"/>
    <property type="match status" value="1"/>
</dbReference>
<feature type="transmembrane region" description="Helical" evidence="6">
    <location>
        <begin position="111"/>
        <end position="138"/>
    </location>
</feature>
<dbReference type="InterPro" id="IPR007262">
    <property type="entry name" value="Vps55/LEPROT"/>
</dbReference>
<evidence type="ECO:0000256" key="6">
    <source>
        <dbReference type="SAM" id="Phobius"/>
    </source>
</evidence>
<dbReference type="PROSITE" id="PS51257">
    <property type="entry name" value="PROKAR_LIPOPROTEIN"/>
    <property type="match status" value="1"/>
</dbReference>
<proteinExistence type="inferred from homology"/>
<keyword evidence="8" id="KW-1185">Reference proteome</keyword>
<comment type="caution">
    <text evidence="7">The sequence shown here is derived from an EMBL/GenBank/DDBJ whole genome shotgun (WGS) entry which is preliminary data.</text>
</comment>
<protein>
    <submittedName>
        <fullName evidence="7">Vacuolar protein sorting-associated protein 55</fullName>
    </submittedName>
</protein>
<evidence type="ECO:0000313" key="8">
    <source>
        <dbReference type="Proteomes" id="UP000186594"/>
    </source>
</evidence>